<protein>
    <recommendedName>
        <fullName evidence="4">HTH crp-type domain-containing protein</fullName>
    </recommendedName>
</protein>
<dbReference type="InterPro" id="IPR036388">
    <property type="entry name" value="WH-like_DNA-bd_sf"/>
</dbReference>
<dbReference type="Pfam" id="PF00027">
    <property type="entry name" value="cNMP_binding"/>
    <property type="match status" value="1"/>
</dbReference>
<dbReference type="GO" id="GO:0003677">
    <property type="term" value="F:DNA binding"/>
    <property type="evidence" value="ECO:0007669"/>
    <property type="project" value="UniProtKB-KW"/>
</dbReference>
<dbReference type="EMBL" id="UOFI01000137">
    <property type="protein sequence ID" value="VAW68760.1"/>
    <property type="molecule type" value="Genomic_DNA"/>
</dbReference>
<reference evidence="5" key="1">
    <citation type="submission" date="2018-06" db="EMBL/GenBank/DDBJ databases">
        <authorList>
            <person name="Zhirakovskaya E."/>
        </authorList>
    </citation>
    <scope>NUCLEOTIDE SEQUENCE</scope>
</reference>
<dbReference type="InterPro" id="IPR018490">
    <property type="entry name" value="cNMP-bd_dom_sf"/>
</dbReference>
<evidence type="ECO:0000259" key="4">
    <source>
        <dbReference type="PROSITE" id="PS51063"/>
    </source>
</evidence>
<dbReference type="Gene3D" id="1.10.10.10">
    <property type="entry name" value="Winged helix-like DNA-binding domain superfamily/Winged helix DNA-binding domain"/>
    <property type="match status" value="1"/>
</dbReference>
<keyword evidence="3" id="KW-0804">Transcription</keyword>
<dbReference type="GO" id="GO:0006355">
    <property type="term" value="P:regulation of DNA-templated transcription"/>
    <property type="evidence" value="ECO:0007669"/>
    <property type="project" value="InterPro"/>
</dbReference>
<dbReference type="InterPro" id="IPR014710">
    <property type="entry name" value="RmlC-like_jellyroll"/>
</dbReference>
<evidence type="ECO:0000256" key="3">
    <source>
        <dbReference type="ARBA" id="ARBA00023163"/>
    </source>
</evidence>
<dbReference type="SMART" id="SM00419">
    <property type="entry name" value="HTH_CRP"/>
    <property type="match status" value="1"/>
</dbReference>
<sequence length="268" mass="30647">MFLNEKTGYKEISLNKNIPMTKIQLQAEAGNIQYINDVQCRYCTLRKLCKPADDSNNESIPDNLVKHQKKISKTQHLFKSDEIFKNVFAVKSGMFKSVYHFDDGREQIIDFHLPGELIGFDAIDNDRYTCSVVAITNSSYCEMNLPSHAPHEIKNDLIGHMEFQNNVIEALSKQARLDQHKSLIIGAMNVEQKLAIFLTSIYTRLEAHSMPSECFTIPMRKDIANYLGVAIETVVRLLKKLEKNQLITSCGKQVTLSNYEEIKKLSRL</sequence>
<proteinExistence type="predicted"/>
<feature type="domain" description="HTH crp-type" evidence="4">
    <location>
        <begin position="188"/>
        <end position="260"/>
    </location>
</feature>
<keyword evidence="1" id="KW-0805">Transcription regulation</keyword>
<dbReference type="SUPFAM" id="SSF51206">
    <property type="entry name" value="cAMP-binding domain-like"/>
    <property type="match status" value="1"/>
</dbReference>
<accession>A0A3B0XVP9</accession>
<name>A0A3B0XVP9_9ZZZZ</name>
<dbReference type="Gene3D" id="2.60.120.10">
    <property type="entry name" value="Jelly Rolls"/>
    <property type="match status" value="1"/>
</dbReference>
<gene>
    <name evidence="5" type="ORF">MNBD_GAMMA09-3527</name>
</gene>
<evidence type="ECO:0000313" key="5">
    <source>
        <dbReference type="EMBL" id="VAW68760.1"/>
    </source>
</evidence>
<dbReference type="SMART" id="SM00100">
    <property type="entry name" value="cNMP"/>
    <property type="match status" value="1"/>
</dbReference>
<dbReference type="CDD" id="cd00038">
    <property type="entry name" value="CAP_ED"/>
    <property type="match status" value="1"/>
</dbReference>
<dbReference type="InterPro" id="IPR036390">
    <property type="entry name" value="WH_DNA-bd_sf"/>
</dbReference>
<evidence type="ECO:0000256" key="2">
    <source>
        <dbReference type="ARBA" id="ARBA00023125"/>
    </source>
</evidence>
<dbReference type="SUPFAM" id="SSF46785">
    <property type="entry name" value="Winged helix' DNA-binding domain"/>
    <property type="match status" value="1"/>
</dbReference>
<dbReference type="AlphaFoldDB" id="A0A3B0XVP9"/>
<organism evidence="5">
    <name type="scientific">hydrothermal vent metagenome</name>
    <dbReference type="NCBI Taxonomy" id="652676"/>
    <lineage>
        <taxon>unclassified sequences</taxon>
        <taxon>metagenomes</taxon>
        <taxon>ecological metagenomes</taxon>
    </lineage>
</organism>
<dbReference type="PRINTS" id="PR00034">
    <property type="entry name" value="HTHCRP"/>
</dbReference>
<dbReference type="InterPro" id="IPR000595">
    <property type="entry name" value="cNMP-bd_dom"/>
</dbReference>
<evidence type="ECO:0000256" key="1">
    <source>
        <dbReference type="ARBA" id="ARBA00023015"/>
    </source>
</evidence>
<dbReference type="Pfam" id="PF13545">
    <property type="entry name" value="HTH_Crp_2"/>
    <property type="match status" value="1"/>
</dbReference>
<dbReference type="InterPro" id="IPR012318">
    <property type="entry name" value="HTH_CRP"/>
</dbReference>
<dbReference type="PROSITE" id="PS51063">
    <property type="entry name" value="HTH_CRP_2"/>
    <property type="match status" value="1"/>
</dbReference>
<keyword evidence="2" id="KW-0238">DNA-binding</keyword>